<dbReference type="InterPro" id="IPR029063">
    <property type="entry name" value="SAM-dependent_MTases_sf"/>
</dbReference>
<organism evidence="2 3">
    <name type="scientific">Pseudomonas syringae</name>
    <dbReference type="NCBI Taxonomy" id="317"/>
    <lineage>
        <taxon>Bacteria</taxon>
        <taxon>Pseudomonadati</taxon>
        <taxon>Pseudomonadota</taxon>
        <taxon>Gammaproteobacteria</taxon>
        <taxon>Pseudomonadales</taxon>
        <taxon>Pseudomonadaceae</taxon>
        <taxon>Pseudomonas</taxon>
    </lineage>
</organism>
<dbReference type="InterPro" id="IPR032719">
    <property type="entry name" value="WbsX"/>
</dbReference>
<dbReference type="Pfam" id="PF08241">
    <property type="entry name" value="Methyltransf_11"/>
    <property type="match status" value="1"/>
</dbReference>
<dbReference type="CDD" id="cd02440">
    <property type="entry name" value="AdoMet_MTases"/>
    <property type="match status" value="1"/>
</dbReference>
<evidence type="ECO:0000259" key="1">
    <source>
        <dbReference type="Pfam" id="PF08241"/>
    </source>
</evidence>
<keyword evidence="2" id="KW-0489">Methyltransferase</keyword>
<evidence type="ECO:0000313" key="3">
    <source>
        <dbReference type="Proteomes" id="UP000028643"/>
    </source>
</evidence>
<keyword evidence="2" id="KW-0808">Transferase</keyword>
<dbReference type="GO" id="GO:0032259">
    <property type="term" value="P:methylation"/>
    <property type="evidence" value="ECO:0007669"/>
    <property type="project" value="UniProtKB-KW"/>
</dbReference>
<dbReference type="InterPro" id="IPR013216">
    <property type="entry name" value="Methyltransf_11"/>
</dbReference>
<dbReference type="PANTHER" id="PTHR41244">
    <property type="entry name" value="RHAMNAN SYNTHESIS F"/>
    <property type="match status" value="1"/>
</dbReference>
<dbReference type="SUPFAM" id="SSF53335">
    <property type="entry name" value="S-adenosyl-L-methionine-dependent methyltransferases"/>
    <property type="match status" value="1"/>
</dbReference>
<name>A0A085V7P0_PSESX</name>
<accession>A0A085V7P0</accession>
<sequence length="929" mass="107394">MNYGKLFFEKYCQGDFSGKIIIDVGSLNVNGSLKNFCPAGSTYIGVDFCEGSGVDVVIDDPYNLPFEDNTADVIVCSSVFEHSDFFWLLYLECLRILKPSGLLYLNCPSNGMVHRYPIDSWRFYPDSGLSLAKWGKFNSFAVCLLESFVGDKQGSIKSDGIWNDFVAVFVKDQKFSLTYPHRIQDVEGKFYHGCVSEEETNTPQLGHVPDYELLMWLLQTNELLTTSLNAQNLKIAAQASQIADNCNAIASMQNSRSWRLTKPMRFIKKSLITTCTLAYKSMDVIWRSAIRPTYRKDVIKRYLTARQLIDDRTSAIPVVQFDTTQESYTEYKHNPSIDPSVKIIAFYLPQFHPFPENDEWWGKGFTEWYNVGRAHQNYAGHYQPHCPIHNGYYDLRVPSIMEEQASLAKQYGVHGFSYYFYWFAGKILMDTPLEMMLANPSVDIPFCLTWANENWTRRWDGSENDVLIAQNHSKEDSIAFIQHLVKYFNDPRYIRIDNKPVLIIYRASIIPEMRDIAALWREEIKKYGFPDLYLICAQSFDVREPEKYGLDAAVEFPPHATSCHDISEELQITNPDFKGYVYSYDKVVSNAIQKAEPDYKIFRTAMLSWDNTARKQNHAHSFHGFSLMRYKQWLSAMCANVSRSNKYEEQEKIVFINAWNEWAEGSHLEPDRKYGYGYLQATYDVISHYDKKLLPTMVPRQPEKKNDYAVILHVHYCEVWPDIRSKLESCRSLGFDLFVTTTNKDSIPLILADYPDAHVELHENRGRDIFPFTKTIEHISKCNYRAVCKLHTKRSVYRVDGDLLRDQLLNSLIGDEKKIIDIVNRFAVDKSLGMVVPADFLMAHNYENMESNQQTVAEASRILNINFQYDIFPAGSMFWFKPEALRDLNKFKSSDFDVEHGLADGTLPHGIERIFCLLAKKSGYRVETC</sequence>
<dbReference type="GO" id="GO:0008757">
    <property type="term" value="F:S-adenosylmethionine-dependent methyltransferase activity"/>
    <property type="evidence" value="ECO:0007669"/>
    <property type="project" value="InterPro"/>
</dbReference>
<dbReference type="PANTHER" id="PTHR41244:SF1">
    <property type="entry name" value="GLYCOSYLTRANSFERASE"/>
    <property type="match status" value="1"/>
</dbReference>
<dbReference type="Gene3D" id="3.40.50.150">
    <property type="entry name" value="Vaccinia Virus protein VP39"/>
    <property type="match status" value="1"/>
</dbReference>
<protein>
    <submittedName>
        <fullName evidence="2">Methyltransferase type 11</fullName>
    </submittedName>
</protein>
<gene>
    <name evidence="2" type="ORF">IV02_12775</name>
</gene>
<dbReference type="EMBL" id="JPQT01000104">
    <property type="protein sequence ID" value="KFE51453.1"/>
    <property type="molecule type" value="Genomic_DNA"/>
</dbReference>
<dbReference type="AlphaFoldDB" id="A0A085V7P0"/>
<evidence type="ECO:0000313" key="2">
    <source>
        <dbReference type="EMBL" id="KFE51453.1"/>
    </source>
</evidence>
<feature type="domain" description="Methyltransferase type 11" evidence="1">
    <location>
        <begin position="45"/>
        <end position="104"/>
    </location>
</feature>
<dbReference type="PATRIC" id="fig|317.174.peg.2625"/>
<dbReference type="InterPro" id="IPR007739">
    <property type="entry name" value="RgpF"/>
</dbReference>
<dbReference type="Pfam" id="PF05045">
    <property type="entry name" value="RgpF"/>
    <property type="match status" value="1"/>
</dbReference>
<reference evidence="2 3" key="1">
    <citation type="submission" date="2014-07" db="EMBL/GenBank/DDBJ databases">
        <title>Draft Genome Sequences of Environmental Pseudomonas syringae strains.</title>
        <authorList>
            <person name="Baltrus D.A."/>
            <person name="Berge O."/>
            <person name="Morris C."/>
        </authorList>
    </citation>
    <scope>NUCLEOTIDE SEQUENCE [LARGE SCALE GENOMIC DNA]</scope>
    <source>
        <strain evidence="2 3">CEB003</strain>
    </source>
</reference>
<dbReference type="Gene3D" id="3.20.20.80">
    <property type="entry name" value="Glycosidases"/>
    <property type="match status" value="1"/>
</dbReference>
<dbReference type="CDD" id="cd11579">
    <property type="entry name" value="Glyco_tran_WbsX"/>
    <property type="match status" value="1"/>
</dbReference>
<dbReference type="Proteomes" id="UP000028643">
    <property type="component" value="Unassembled WGS sequence"/>
</dbReference>
<proteinExistence type="predicted"/>
<comment type="caution">
    <text evidence="2">The sequence shown here is derived from an EMBL/GenBank/DDBJ whole genome shotgun (WGS) entry which is preliminary data.</text>
</comment>
<dbReference type="Pfam" id="PF14307">
    <property type="entry name" value="Glyco_tran_WbsX"/>
    <property type="match status" value="1"/>
</dbReference>